<evidence type="ECO:0000256" key="1">
    <source>
        <dbReference type="SAM" id="MobiDB-lite"/>
    </source>
</evidence>
<name>A0ABR0EMK0_ZASCE</name>
<keyword evidence="3" id="KW-1185">Reference proteome</keyword>
<proteinExistence type="predicted"/>
<gene>
    <name evidence="2" type="ORF">PRZ48_006220</name>
</gene>
<organism evidence="2 3">
    <name type="scientific">Zasmidium cellare</name>
    <name type="common">Wine cellar mold</name>
    <name type="synonym">Racodium cellare</name>
    <dbReference type="NCBI Taxonomy" id="395010"/>
    <lineage>
        <taxon>Eukaryota</taxon>
        <taxon>Fungi</taxon>
        <taxon>Dikarya</taxon>
        <taxon>Ascomycota</taxon>
        <taxon>Pezizomycotina</taxon>
        <taxon>Dothideomycetes</taxon>
        <taxon>Dothideomycetidae</taxon>
        <taxon>Mycosphaerellales</taxon>
        <taxon>Mycosphaerellaceae</taxon>
        <taxon>Zasmidium</taxon>
    </lineage>
</organism>
<dbReference type="EMBL" id="JAXOVC010000004">
    <property type="protein sequence ID" value="KAK4502794.1"/>
    <property type="molecule type" value="Genomic_DNA"/>
</dbReference>
<protein>
    <recommendedName>
        <fullName evidence="4">BTB domain-containing protein</fullName>
    </recommendedName>
</protein>
<evidence type="ECO:0000313" key="3">
    <source>
        <dbReference type="Proteomes" id="UP001305779"/>
    </source>
</evidence>
<comment type="caution">
    <text evidence="2">The sequence shown here is derived from an EMBL/GenBank/DDBJ whole genome shotgun (WGS) entry which is preliminary data.</text>
</comment>
<feature type="region of interest" description="Disordered" evidence="1">
    <location>
        <begin position="1"/>
        <end position="25"/>
    </location>
</feature>
<sequence length="271" mass="30738">MNDNRDDNMDASEEEGGQLTSDTPTAVPCEIKDFMQRLASDRLIKIIVGEGSERQQFLVQETVLTASSDYFQKAIEHERTMGDVNEIGVLSFPEDGHLIAAWGLMLHWIIHHRLLPIKRTRAENLVLYTEAWVLGDKHLLPKFQNVVMMELIHYLDDVYHPSHKPEVMRSLLSIAPANSPIQRLWAEEAVLAIYGNLVRSPSMVPDDLVGLEVVTGMIGSLLNAFEAVKNGKDFWRLDTYFDDHDEERSKCEEYLVPQSAADTNFTGAEKK</sequence>
<evidence type="ECO:0008006" key="4">
    <source>
        <dbReference type="Google" id="ProtNLM"/>
    </source>
</evidence>
<reference evidence="2 3" key="1">
    <citation type="journal article" date="2023" name="G3 (Bethesda)">
        <title>A chromosome-level genome assembly of Zasmidium syzygii isolated from banana leaves.</title>
        <authorList>
            <person name="van Westerhoven A.C."/>
            <person name="Mehrabi R."/>
            <person name="Talebi R."/>
            <person name="Steentjes M.B.F."/>
            <person name="Corcolon B."/>
            <person name="Chong P.A."/>
            <person name="Kema G.H.J."/>
            <person name="Seidl M.F."/>
        </authorList>
    </citation>
    <scope>NUCLEOTIDE SEQUENCE [LARGE SCALE GENOMIC DNA]</scope>
    <source>
        <strain evidence="2 3">P124</strain>
    </source>
</reference>
<evidence type="ECO:0000313" key="2">
    <source>
        <dbReference type="EMBL" id="KAK4502794.1"/>
    </source>
</evidence>
<dbReference type="Proteomes" id="UP001305779">
    <property type="component" value="Unassembled WGS sequence"/>
</dbReference>
<accession>A0ABR0EMK0</accession>